<protein>
    <submittedName>
        <fullName evidence="2">Uncharacterized protein</fullName>
    </submittedName>
</protein>
<organism evidence="2 3">
    <name type="scientific">Periplaneta americana</name>
    <name type="common">American cockroach</name>
    <name type="synonym">Blatta americana</name>
    <dbReference type="NCBI Taxonomy" id="6978"/>
    <lineage>
        <taxon>Eukaryota</taxon>
        <taxon>Metazoa</taxon>
        <taxon>Ecdysozoa</taxon>
        <taxon>Arthropoda</taxon>
        <taxon>Hexapoda</taxon>
        <taxon>Insecta</taxon>
        <taxon>Pterygota</taxon>
        <taxon>Neoptera</taxon>
        <taxon>Polyneoptera</taxon>
        <taxon>Dictyoptera</taxon>
        <taxon>Blattodea</taxon>
        <taxon>Blattoidea</taxon>
        <taxon>Blattidae</taxon>
        <taxon>Blattinae</taxon>
        <taxon>Periplaneta</taxon>
    </lineage>
</organism>
<dbReference type="Proteomes" id="UP001148838">
    <property type="component" value="Unassembled WGS sequence"/>
</dbReference>
<proteinExistence type="predicted"/>
<comment type="caution">
    <text evidence="2">The sequence shown here is derived from an EMBL/GenBank/DDBJ whole genome shotgun (WGS) entry which is preliminary data.</text>
</comment>
<keyword evidence="3" id="KW-1185">Reference proteome</keyword>
<evidence type="ECO:0000313" key="3">
    <source>
        <dbReference type="Proteomes" id="UP001148838"/>
    </source>
</evidence>
<gene>
    <name evidence="2" type="ORF">ANN_23293</name>
</gene>
<accession>A0ABQ8SKN8</accession>
<reference evidence="2 3" key="1">
    <citation type="journal article" date="2022" name="Allergy">
        <title>Genome assembly and annotation of Periplaneta americana reveal a comprehensive cockroach allergen profile.</title>
        <authorList>
            <person name="Wang L."/>
            <person name="Xiong Q."/>
            <person name="Saelim N."/>
            <person name="Wang L."/>
            <person name="Nong W."/>
            <person name="Wan A.T."/>
            <person name="Shi M."/>
            <person name="Liu X."/>
            <person name="Cao Q."/>
            <person name="Hui J.H.L."/>
            <person name="Sookrung N."/>
            <person name="Leung T.F."/>
            <person name="Tungtrongchitr A."/>
            <person name="Tsui S.K.W."/>
        </authorList>
    </citation>
    <scope>NUCLEOTIDE SEQUENCE [LARGE SCALE GENOMIC DNA]</scope>
    <source>
        <strain evidence="2">PWHHKU_190912</strain>
    </source>
</reference>
<dbReference type="EMBL" id="JAJSOF020000025">
    <property type="protein sequence ID" value="KAJ4434725.1"/>
    <property type="molecule type" value="Genomic_DNA"/>
</dbReference>
<name>A0ABQ8SKN8_PERAM</name>
<sequence length="75" mass="8464">MAGLCEGGNEPPGSLKASKSKHQERILLSHGERYDFSSTPFFPAEHRAALTPSRMNIKRPRLEFGFAPRVQPWLK</sequence>
<evidence type="ECO:0000313" key="2">
    <source>
        <dbReference type="EMBL" id="KAJ4434725.1"/>
    </source>
</evidence>
<evidence type="ECO:0000256" key="1">
    <source>
        <dbReference type="SAM" id="MobiDB-lite"/>
    </source>
</evidence>
<feature type="region of interest" description="Disordered" evidence="1">
    <location>
        <begin position="1"/>
        <end position="22"/>
    </location>
</feature>